<dbReference type="AlphaFoldDB" id="A0AB33HAN5"/>
<reference evidence="1 2" key="1">
    <citation type="submission" date="2018-09" db="EMBL/GenBank/DDBJ databases">
        <title>Whole genome sequencing of Citrobacter freundii AR_0116.</title>
        <authorList>
            <person name="Conlan S."/>
            <person name="Thomas P.J."/>
            <person name="Mullikin J."/>
            <person name="Frank K.M."/>
            <person name="Segre J.A."/>
        </authorList>
    </citation>
    <scope>NUCLEOTIDE SEQUENCE [LARGE SCALE GENOMIC DNA]</scope>
    <source>
        <strain evidence="1 2">AR_0116</strain>
    </source>
</reference>
<gene>
    <name evidence="1" type="ORF">AM363_24735</name>
</gene>
<dbReference type="EMBL" id="CP032184">
    <property type="protein sequence ID" value="AXZ50973.1"/>
    <property type="molecule type" value="Genomic_DNA"/>
</dbReference>
<organism evidence="1 2">
    <name type="scientific">Citrobacter freundii</name>
    <dbReference type="NCBI Taxonomy" id="546"/>
    <lineage>
        <taxon>Bacteria</taxon>
        <taxon>Pseudomonadati</taxon>
        <taxon>Pseudomonadota</taxon>
        <taxon>Gammaproteobacteria</taxon>
        <taxon>Enterobacterales</taxon>
        <taxon>Enterobacteriaceae</taxon>
        <taxon>Citrobacter</taxon>
        <taxon>Citrobacter freundii complex</taxon>
    </lineage>
</organism>
<evidence type="ECO:0000313" key="2">
    <source>
        <dbReference type="Proteomes" id="UP000263627"/>
    </source>
</evidence>
<accession>A0AB33HAN5</accession>
<proteinExistence type="predicted"/>
<evidence type="ECO:0000313" key="1">
    <source>
        <dbReference type="EMBL" id="AXZ50973.1"/>
    </source>
</evidence>
<sequence>MSHHNLTRSQINTEWAQRADIAILPLIFQRGDKMQALFRTPENQASLFIKYPQGISSMDFQFTEHCVA</sequence>
<protein>
    <submittedName>
        <fullName evidence="1">Uncharacterized protein</fullName>
    </submittedName>
</protein>
<dbReference type="Proteomes" id="UP000263627">
    <property type="component" value="Chromosome"/>
</dbReference>
<name>A0AB33HAN5_CITFR</name>